<evidence type="ECO:0000313" key="4">
    <source>
        <dbReference type="Proteomes" id="UP000516369"/>
    </source>
</evidence>
<name>A0A7H1MZH9_9PROT</name>
<dbReference type="InterPro" id="IPR049201">
    <property type="entry name" value="DUF6867"/>
</dbReference>
<dbReference type="AlphaFoldDB" id="A0A7H1MZH9"/>
<keyword evidence="1" id="KW-0472">Membrane</keyword>
<reference evidence="3 4" key="1">
    <citation type="submission" date="2020-05" db="EMBL/GenBank/DDBJ databases">
        <title>Complete closed genome sequence of Defluviicoccus vanus.</title>
        <authorList>
            <person name="Bessarab I."/>
            <person name="Arumugam K."/>
            <person name="Maszenan A.M."/>
            <person name="Seviour R.J."/>
            <person name="Williams R.B."/>
        </authorList>
    </citation>
    <scope>NUCLEOTIDE SEQUENCE [LARGE SCALE GENOMIC DNA]</scope>
    <source>
        <strain evidence="3 4">Ben 114</strain>
    </source>
</reference>
<dbReference type="KEGG" id="dvn:HQ394_05225"/>
<keyword evidence="1" id="KW-1133">Transmembrane helix</keyword>
<sequence length="125" mass="13562">MSGEFTQAVMGTSLLAFIVLNGLLAGGAAWITGKAIAVGWKPLWQVFAYSLLLALGTRFVLFALFHSVLFSLPGLLITLAILAGISALSFGINRARKMVAQYPWLYERAGLVGWRERLPVPSQPQ</sequence>
<protein>
    <recommendedName>
        <fullName evidence="2">DUF6867 domain-containing protein</fullName>
    </recommendedName>
</protein>
<accession>A0A7H1MZH9</accession>
<proteinExistence type="predicted"/>
<organism evidence="3 4">
    <name type="scientific">Defluviicoccus vanus</name>
    <dbReference type="NCBI Taxonomy" id="111831"/>
    <lineage>
        <taxon>Bacteria</taxon>
        <taxon>Pseudomonadati</taxon>
        <taxon>Pseudomonadota</taxon>
        <taxon>Alphaproteobacteria</taxon>
        <taxon>Rhodospirillales</taxon>
        <taxon>Rhodospirillaceae</taxon>
        <taxon>Defluviicoccus</taxon>
    </lineage>
</organism>
<evidence type="ECO:0000259" key="2">
    <source>
        <dbReference type="Pfam" id="PF21741"/>
    </source>
</evidence>
<evidence type="ECO:0000313" key="3">
    <source>
        <dbReference type="EMBL" id="QNT68865.1"/>
    </source>
</evidence>
<dbReference type="EMBL" id="CP053923">
    <property type="protein sequence ID" value="QNT68865.1"/>
    <property type="molecule type" value="Genomic_DNA"/>
</dbReference>
<keyword evidence="4" id="KW-1185">Reference proteome</keyword>
<evidence type="ECO:0000256" key="1">
    <source>
        <dbReference type="SAM" id="Phobius"/>
    </source>
</evidence>
<feature type="transmembrane region" description="Helical" evidence="1">
    <location>
        <begin position="12"/>
        <end position="31"/>
    </location>
</feature>
<feature type="transmembrane region" description="Helical" evidence="1">
    <location>
        <begin position="71"/>
        <end position="92"/>
    </location>
</feature>
<dbReference type="Proteomes" id="UP000516369">
    <property type="component" value="Chromosome"/>
</dbReference>
<feature type="transmembrane region" description="Helical" evidence="1">
    <location>
        <begin position="43"/>
        <end position="65"/>
    </location>
</feature>
<dbReference type="RefSeq" id="WP_190262376.1">
    <property type="nucleotide sequence ID" value="NZ_CP053923.1"/>
</dbReference>
<feature type="domain" description="DUF6867" evidence="2">
    <location>
        <begin position="13"/>
        <end position="117"/>
    </location>
</feature>
<dbReference type="Pfam" id="PF21741">
    <property type="entry name" value="DUF6867"/>
    <property type="match status" value="1"/>
</dbReference>
<gene>
    <name evidence="3" type="ORF">HQ394_05225</name>
</gene>
<keyword evidence="1" id="KW-0812">Transmembrane</keyword>